<evidence type="ECO:0000256" key="1">
    <source>
        <dbReference type="SAM" id="MobiDB-lite"/>
    </source>
</evidence>
<gene>
    <name evidence="2" type="ORF">HYPBUDRAFT_169928</name>
</gene>
<dbReference type="STRING" id="984485.A0A1E4RPW8"/>
<keyword evidence="3" id="KW-1185">Reference proteome</keyword>
<dbReference type="GeneID" id="30997385"/>
<organism evidence="2 3">
    <name type="scientific">Hyphopichia burtonii NRRL Y-1933</name>
    <dbReference type="NCBI Taxonomy" id="984485"/>
    <lineage>
        <taxon>Eukaryota</taxon>
        <taxon>Fungi</taxon>
        <taxon>Dikarya</taxon>
        <taxon>Ascomycota</taxon>
        <taxon>Saccharomycotina</taxon>
        <taxon>Pichiomycetes</taxon>
        <taxon>Debaryomycetaceae</taxon>
        <taxon>Hyphopichia</taxon>
    </lineage>
</organism>
<feature type="compositionally biased region" description="Polar residues" evidence="1">
    <location>
        <begin position="1"/>
        <end position="10"/>
    </location>
</feature>
<dbReference type="EMBL" id="KV454538">
    <property type="protein sequence ID" value="ODV69320.1"/>
    <property type="molecule type" value="Genomic_DNA"/>
</dbReference>
<evidence type="ECO:0000313" key="2">
    <source>
        <dbReference type="EMBL" id="ODV69320.1"/>
    </source>
</evidence>
<feature type="region of interest" description="Disordered" evidence="1">
    <location>
        <begin position="47"/>
        <end position="84"/>
    </location>
</feature>
<feature type="region of interest" description="Disordered" evidence="1">
    <location>
        <begin position="1"/>
        <end position="31"/>
    </location>
</feature>
<evidence type="ECO:0000313" key="3">
    <source>
        <dbReference type="Proteomes" id="UP000095085"/>
    </source>
</evidence>
<protein>
    <submittedName>
        <fullName evidence="2">Uncharacterized protein</fullName>
    </submittedName>
</protein>
<name>A0A1E4RPW8_9ASCO</name>
<feature type="compositionally biased region" description="Basic and acidic residues" evidence="1">
    <location>
        <begin position="65"/>
        <end position="84"/>
    </location>
</feature>
<dbReference type="OrthoDB" id="4082192at2759"/>
<dbReference type="AlphaFoldDB" id="A0A1E4RPW8"/>
<proteinExistence type="predicted"/>
<sequence>MSDQSKQPQTQEEKDKELFNPDNMMVNIGGKTVPFSKINKPHTVLINPEHHKPKVDASSFPDIEPAAKEREEKLAAERAAKKNE</sequence>
<accession>A0A1E4RPW8</accession>
<dbReference type="RefSeq" id="XP_020078387.1">
    <property type="nucleotide sequence ID" value="XM_020222836.1"/>
</dbReference>
<dbReference type="Proteomes" id="UP000095085">
    <property type="component" value="Unassembled WGS sequence"/>
</dbReference>
<reference evidence="3" key="1">
    <citation type="submission" date="2016-05" db="EMBL/GenBank/DDBJ databases">
        <title>Comparative genomics of biotechnologically important yeasts.</title>
        <authorList>
            <consortium name="DOE Joint Genome Institute"/>
            <person name="Riley R."/>
            <person name="Haridas S."/>
            <person name="Wolfe K.H."/>
            <person name="Lopes M.R."/>
            <person name="Hittinger C.T."/>
            <person name="Goker M."/>
            <person name="Salamov A."/>
            <person name="Wisecaver J."/>
            <person name="Long T.M."/>
            <person name="Aerts A.L."/>
            <person name="Barry K."/>
            <person name="Choi C."/>
            <person name="Clum A."/>
            <person name="Coughlan A.Y."/>
            <person name="Deshpande S."/>
            <person name="Douglass A.P."/>
            <person name="Hanson S.J."/>
            <person name="Klenk H.-P."/>
            <person name="Labutti K."/>
            <person name="Lapidus A."/>
            <person name="Lindquist E."/>
            <person name="Lipzen A."/>
            <person name="Meier-Kolthoff J.P."/>
            <person name="Ohm R.A."/>
            <person name="Otillar R.P."/>
            <person name="Pangilinan J."/>
            <person name="Peng Y."/>
            <person name="Rokas A."/>
            <person name="Rosa C.A."/>
            <person name="Scheuner C."/>
            <person name="Sibirny A.A."/>
            <person name="Slot J.C."/>
            <person name="Stielow J.B."/>
            <person name="Sun H."/>
            <person name="Kurtzman C.P."/>
            <person name="Blackwell M."/>
            <person name="Grigoriev I.V."/>
            <person name="Jeffries T.W."/>
        </authorList>
    </citation>
    <scope>NUCLEOTIDE SEQUENCE [LARGE SCALE GENOMIC DNA]</scope>
    <source>
        <strain evidence="3">NRRL Y-1933</strain>
    </source>
</reference>